<evidence type="ECO:0000256" key="7">
    <source>
        <dbReference type="ARBA" id="ARBA00047989"/>
    </source>
</evidence>
<dbReference type="GO" id="GO:0017061">
    <property type="term" value="F:S-methyl-5-thioadenosine phosphorylase activity"/>
    <property type="evidence" value="ECO:0007669"/>
    <property type="project" value="UniProtKB-EC"/>
</dbReference>
<dbReference type="PANTHER" id="PTHR30616">
    <property type="entry name" value="UNCHARACTERIZED PROTEIN YFIH"/>
    <property type="match status" value="1"/>
</dbReference>
<proteinExistence type="inferred from homology"/>
<dbReference type="GO" id="GO:0005507">
    <property type="term" value="F:copper ion binding"/>
    <property type="evidence" value="ECO:0007669"/>
    <property type="project" value="TreeGrafter"/>
</dbReference>
<evidence type="ECO:0000256" key="5">
    <source>
        <dbReference type="ARBA" id="ARBA00022801"/>
    </source>
</evidence>
<keyword evidence="4" id="KW-0479">Metal-binding</keyword>
<dbReference type="EMBL" id="QFOT01000075">
    <property type="protein sequence ID" value="PZP55324.1"/>
    <property type="molecule type" value="Genomic_DNA"/>
</dbReference>
<evidence type="ECO:0000256" key="2">
    <source>
        <dbReference type="ARBA" id="ARBA00007353"/>
    </source>
</evidence>
<comment type="caution">
    <text evidence="11">The sequence shown here is derived from an EMBL/GenBank/DDBJ whole genome shotgun (WGS) entry which is preliminary data.</text>
</comment>
<dbReference type="AlphaFoldDB" id="A0A2W5FLU6"/>
<keyword evidence="5" id="KW-0378">Hydrolase</keyword>
<dbReference type="SUPFAM" id="SSF64438">
    <property type="entry name" value="CNF1/YfiH-like putative cysteine hydrolases"/>
    <property type="match status" value="1"/>
</dbReference>
<evidence type="ECO:0000256" key="3">
    <source>
        <dbReference type="ARBA" id="ARBA00022679"/>
    </source>
</evidence>
<reference evidence="11 12" key="1">
    <citation type="submission" date="2017-08" db="EMBL/GenBank/DDBJ databases">
        <title>Infants hospitalized years apart are colonized by the same room-sourced microbial strains.</title>
        <authorList>
            <person name="Brooks B."/>
            <person name="Olm M.R."/>
            <person name="Firek B.A."/>
            <person name="Baker R."/>
            <person name="Thomas B.C."/>
            <person name="Morowitz M.J."/>
            <person name="Banfield J.F."/>
        </authorList>
    </citation>
    <scope>NUCLEOTIDE SEQUENCE [LARGE SCALE GENOMIC DNA]</scope>
    <source>
        <strain evidence="11">S2_006_000_R2_64</strain>
    </source>
</reference>
<dbReference type="InterPro" id="IPR038371">
    <property type="entry name" value="Cu_polyphenol_OxRdtase_sf"/>
</dbReference>
<evidence type="ECO:0000313" key="11">
    <source>
        <dbReference type="EMBL" id="PZP55324.1"/>
    </source>
</evidence>
<dbReference type="CDD" id="cd16833">
    <property type="entry name" value="YfiH"/>
    <property type="match status" value="1"/>
</dbReference>
<evidence type="ECO:0000256" key="10">
    <source>
        <dbReference type="RuleBase" id="RU361274"/>
    </source>
</evidence>
<dbReference type="NCBIfam" id="TIGR00726">
    <property type="entry name" value="peptidoglycan editing factor PgeF"/>
    <property type="match status" value="1"/>
</dbReference>
<dbReference type="PANTHER" id="PTHR30616:SF2">
    <property type="entry name" value="PURINE NUCLEOSIDE PHOSPHORYLASE LACC1"/>
    <property type="match status" value="1"/>
</dbReference>
<comment type="catalytic activity">
    <reaction evidence="8">
        <text>adenosine + phosphate = alpha-D-ribose 1-phosphate + adenine</text>
        <dbReference type="Rhea" id="RHEA:27642"/>
        <dbReference type="ChEBI" id="CHEBI:16335"/>
        <dbReference type="ChEBI" id="CHEBI:16708"/>
        <dbReference type="ChEBI" id="CHEBI:43474"/>
        <dbReference type="ChEBI" id="CHEBI:57720"/>
        <dbReference type="EC" id="2.4.2.1"/>
    </reaction>
    <physiologicalReaction direction="left-to-right" evidence="8">
        <dbReference type="Rhea" id="RHEA:27643"/>
    </physiologicalReaction>
</comment>
<protein>
    <recommendedName>
        <fullName evidence="10">Purine nucleoside phosphorylase</fullName>
    </recommendedName>
</protein>
<gene>
    <name evidence="11" type="primary">pgeF</name>
    <name evidence="11" type="ORF">DI586_07235</name>
</gene>
<name>A0A2W5FLU6_9BACT</name>
<dbReference type="InterPro" id="IPR003730">
    <property type="entry name" value="Cu_polyphenol_OxRdtase"/>
</dbReference>
<comment type="catalytic activity">
    <reaction evidence="1">
        <text>inosine + phosphate = alpha-D-ribose 1-phosphate + hypoxanthine</text>
        <dbReference type="Rhea" id="RHEA:27646"/>
        <dbReference type="ChEBI" id="CHEBI:17368"/>
        <dbReference type="ChEBI" id="CHEBI:17596"/>
        <dbReference type="ChEBI" id="CHEBI:43474"/>
        <dbReference type="ChEBI" id="CHEBI:57720"/>
        <dbReference type="EC" id="2.4.2.1"/>
    </reaction>
    <physiologicalReaction direction="left-to-right" evidence="1">
        <dbReference type="Rhea" id="RHEA:27647"/>
    </physiologicalReaction>
</comment>
<organism evidence="11 12">
    <name type="scientific">Micavibrio aeruginosavorus</name>
    <dbReference type="NCBI Taxonomy" id="349221"/>
    <lineage>
        <taxon>Bacteria</taxon>
        <taxon>Pseudomonadati</taxon>
        <taxon>Bdellovibrionota</taxon>
        <taxon>Bdellovibrionia</taxon>
        <taxon>Bdellovibrionales</taxon>
        <taxon>Pseudobdellovibrionaceae</taxon>
        <taxon>Micavibrio</taxon>
    </lineage>
</organism>
<comment type="similarity">
    <text evidence="2 10">Belongs to the purine nucleoside phosphorylase YfiH/LACC1 family.</text>
</comment>
<keyword evidence="3" id="KW-0808">Transferase</keyword>
<accession>A0A2W5FLU6</accession>
<evidence type="ECO:0000256" key="8">
    <source>
        <dbReference type="ARBA" id="ARBA00048968"/>
    </source>
</evidence>
<dbReference type="GO" id="GO:0016787">
    <property type="term" value="F:hydrolase activity"/>
    <property type="evidence" value="ECO:0007669"/>
    <property type="project" value="UniProtKB-KW"/>
</dbReference>
<evidence type="ECO:0000256" key="4">
    <source>
        <dbReference type="ARBA" id="ARBA00022723"/>
    </source>
</evidence>
<sequence length="251" mass="27596">MHLTFEEFDDPRVSYGFFGRKGGVSDGIYSSLNASLASGDEITAVKENRARIQKVLDIKNLTTPYQVHSPDCIVLTSQSDEKFLGDALVTSTPGVAIGILTADCGPVLFIGDSAKGPVIGAAHAGWGGAVKGVLENTIKKMVEEGAFIETIKSCLGPCIGPESYEVSEGFQTPFFEEDRDSIMYFKPGAPDKLWFDLPAYIKFRLERAGIRNITLSGLDTYKEEDDFFSFRRATHNQEKDYGRELSVISIR</sequence>
<dbReference type="Gene3D" id="3.60.140.10">
    <property type="entry name" value="CNF1/YfiH-like putative cysteine hydrolases"/>
    <property type="match status" value="1"/>
</dbReference>
<evidence type="ECO:0000313" key="12">
    <source>
        <dbReference type="Proteomes" id="UP000249739"/>
    </source>
</evidence>
<evidence type="ECO:0000256" key="6">
    <source>
        <dbReference type="ARBA" id="ARBA00022833"/>
    </source>
</evidence>
<dbReference type="InterPro" id="IPR011324">
    <property type="entry name" value="Cytotoxic_necrot_fac-like_cat"/>
</dbReference>
<keyword evidence="6" id="KW-0862">Zinc</keyword>
<comment type="catalytic activity">
    <reaction evidence="9">
        <text>S-methyl-5'-thioadenosine + phosphate = 5-(methylsulfanyl)-alpha-D-ribose 1-phosphate + adenine</text>
        <dbReference type="Rhea" id="RHEA:11852"/>
        <dbReference type="ChEBI" id="CHEBI:16708"/>
        <dbReference type="ChEBI" id="CHEBI:17509"/>
        <dbReference type="ChEBI" id="CHEBI:43474"/>
        <dbReference type="ChEBI" id="CHEBI:58533"/>
        <dbReference type="EC" id="2.4.2.28"/>
    </reaction>
    <physiologicalReaction direction="left-to-right" evidence="9">
        <dbReference type="Rhea" id="RHEA:11853"/>
    </physiologicalReaction>
</comment>
<comment type="catalytic activity">
    <reaction evidence="7">
        <text>adenosine + H2O + H(+) = inosine + NH4(+)</text>
        <dbReference type="Rhea" id="RHEA:24408"/>
        <dbReference type="ChEBI" id="CHEBI:15377"/>
        <dbReference type="ChEBI" id="CHEBI:15378"/>
        <dbReference type="ChEBI" id="CHEBI:16335"/>
        <dbReference type="ChEBI" id="CHEBI:17596"/>
        <dbReference type="ChEBI" id="CHEBI:28938"/>
        <dbReference type="EC" id="3.5.4.4"/>
    </reaction>
    <physiologicalReaction direction="left-to-right" evidence="7">
        <dbReference type="Rhea" id="RHEA:24409"/>
    </physiologicalReaction>
</comment>
<evidence type="ECO:0000256" key="1">
    <source>
        <dbReference type="ARBA" id="ARBA00000553"/>
    </source>
</evidence>
<dbReference type="Proteomes" id="UP000249739">
    <property type="component" value="Unassembled WGS sequence"/>
</dbReference>
<evidence type="ECO:0000256" key="9">
    <source>
        <dbReference type="ARBA" id="ARBA00049893"/>
    </source>
</evidence>
<dbReference type="Pfam" id="PF02578">
    <property type="entry name" value="Cu-oxidase_4"/>
    <property type="match status" value="1"/>
</dbReference>